<evidence type="ECO:0000313" key="1">
    <source>
        <dbReference type="EMBL" id="SDW37869.1"/>
    </source>
</evidence>
<dbReference type="EMBL" id="FNNJ01000001">
    <property type="protein sequence ID" value="SDW37869.1"/>
    <property type="molecule type" value="Genomic_DNA"/>
</dbReference>
<dbReference type="OrthoDB" id="6398367at2"/>
<dbReference type="InterPro" id="IPR036249">
    <property type="entry name" value="Thioredoxin-like_sf"/>
</dbReference>
<dbReference type="Proteomes" id="UP000199595">
    <property type="component" value="Unassembled WGS sequence"/>
</dbReference>
<dbReference type="RefSeq" id="WP_090119541.1">
    <property type="nucleotide sequence ID" value="NZ_FNNJ01000001.1"/>
</dbReference>
<proteinExistence type="predicted"/>
<dbReference type="Pfam" id="PF14595">
    <property type="entry name" value="Thioredoxin_9"/>
    <property type="match status" value="1"/>
</dbReference>
<accession>A0A1H2T3L5</accession>
<dbReference type="PROSITE" id="PS51257">
    <property type="entry name" value="PROKAR_LIPOPROTEIN"/>
    <property type="match status" value="1"/>
</dbReference>
<gene>
    <name evidence="1" type="ORF">SAMN05444411_101601</name>
</gene>
<sequence length="175" mass="20244">MKNLLLLSLLTLLISCKIQKKTTKATTNNDGDLIGIAIKSNFLVEPHKDWFDFSYNDYTPNKEIIKQLKPLINSVKIKTFMGTWCGDSQEQIPVFYKVLEATEFNFNNLEMVTVNRKKKAPKSLQKGFNIIRVPTIIIFKNNEEIGRLVEYPRETIEADLLKIISGKPYKHSYEE</sequence>
<dbReference type="GO" id="GO:0016853">
    <property type="term" value="F:isomerase activity"/>
    <property type="evidence" value="ECO:0007669"/>
    <property type="project" value="UniProtKB-KW"/>
</dbReference>
<organism evidence="1 2">
    <name type="scientific">Lutibacter oricola</name>
    <dbReference type="NCBI Taxonomy" id="762486"/>
    <lineage>
        <taxon>Bacteria</taxon>
        <taxon>Pseudomonadati</taxon>
        <taxon>Bacteroidota</taxon>
        <taxon>Flavobacteriia</taxon>
        <taxon>Flavobacteriales</taxon>
        <taxon>Flavobacteriaceae</taxon>
        <taxon>Lutibacter</taxon>
    </lineage>
</organism>
<evidence type="ECO:0000313" key="2">
    <source>
        <dbReference type="Proteomes" id="UP000199595"/>
    </source>
</evidence>
<keyword evidence="1" id="KW-0413">Isomerase</keyword>
<keyword evidence="2" id="KW-1185">Reference proteome</keyword>
<dbReference type="CDD" id="cd02947">
    <property type="entry name" value="TRX_family"/>
    <property type="match status" value="1"/>
</dbReference>
<name>A0A1H2T3L5_9FLAO</name>
<dbReference type="Gene3D" id="3.40.30.10">
    <property type="entry name" value="Glutaredoxin"/>
    <property type="match status" value="1"/>
</dbReference>
<dbReference type="SUPFAM" id="SSF52833">
    <property type="entry name" value="Thioredoxin-like"/>
    <property type="match status" value="1"/>
</dbReference>
<dbReference type="AlphaFoldDB" id="A0A1H2T3L5"/>
<dbReference type="STRING" id="762486.SAMN05444411_101601"/>
<protein>
    <submittedName>
        <fullName evidence="1">Thiol-disulfide isomerase or thioredoxin</fullName>
    </submittedName>
</protein>
<reference evidence="1 2" key="1">
    <citation type="submission" date="2016-10" db="EMBL/GenBank/DDBJ databases">
        <authorList>
            <person name="de Groot N.N."/>
        </authorList>
    </citation>
    <scope>NUCLEOTIDE SEQUENCE [LARGE SCALE GENOMIC DNA]</scope>
    <source>
        <strain evidence="1 2">DSM 24956</strain>
    </source>
</reference>